<dbReference type="PANTHER" id="PTHR43141:SF5">
    <property type="entry name" value="CYTOCHROME BD-I UBIQUINOL OXIDASE SUBUNIT 2"/>
    <property type="match status" value="1"/>
</dbReference>
<organism evidence="13 14">
    <name type="scientific">Jeongeupia chitinilytica</name>
    <dbReference type="NCBI Taxonomy" id="1041641"/>
    <lineage>
        <taxon>Bacteria</taxon>
        <taxon>Pseudomonadati</taxon>
        <taxon>Pseudomonadota</taxon>
        <taxon>Betaproteobacteria</taxon>
        <taxon>Neisseriales</taxon>
        <taxon>Chitinibacteraceae</taxon>
        <taxon>Jeongeupia</taxon>
    </lineage>
</organism>
<feature type="transmembrane region" description="Helical" evidence="12">
    <location>
        <begin position="264"/>
        <end position="285"/>
    </location>
</feature>
<evidence type="ECO:0000256" key="3">
    <source>
        <dbReference type="ARBA" id="ARBA00022448"/>
    </source>
</evidence>
<feature type="transmembrane region" description="Helical" evidence="12">
    <location>
        <begin position="122"/>
        <end position="148"/>
    </location>
</feature>
<evidence type="ECO:0000256" key="9">
    <source>
        <dbReference type="ARBA" id="ARBA00022989"/>
    </source>
</evidence>
<feature type="transmembrane region" description="Helical" evidence="12">
    <location>
        <begin position="78"/>
        <end position="101"/>
    </location>
</feature>
<keyword evidence="8" id="KW-0249">Electron transport</keyword>
<feature type="transmembrane region" description="Helical" evidence="12">
    <location>
        <begin position="335"/>
        <end position="354"/>
    </location>
</feature>
<evidence type="ECO:0000256" key="4">
    <source>
        <dbReference type="ARBA" id="ARBA00022475"/>
    </source>
</evidence>
<name>A0ABQ3GZK4_9NEIS</name>
<comment type="subcellular location">
    <subcellularLocation>
        <location evidence="1">Cell membrane</location>
        <topology evidence="1">Multi-pass membrane protein</topology>
    </subcellularLocation>
</comment>
<evidence type="ECO:0000313" key="14">
    <source>
        <dbReference type="Proteomes" id="UP000604737"/>
    </source>
</evidence>
<dbReference type="EMBL" id="BMYO01000002">
    <property type="protein sequence ID" value="GHD57688.1"/>
    <property type="molecule type" value="Genomic_DNA"/>
</dbReference>
<evidence type="ECO:0000256" key="2">
    <source>
        <dbReference type="ARBA" id="ARBA00007543"/>
    </source>
</evidence>
<evidence type="ECO:0000256" key="1">
    <source>
        <dbReference type="ARBA" id="ARBA00004651"/>
    </source>
</evidence>
<evidence type="ECO:0000256" key="11">
    <source>
        <dbReference type="ARBA" id="ARBA00023136"/>
    </source>
</evidence>
<feature type="transmembrane region" description="Helical" evidence="12">
    <location>
        <begin position="203"/>
        <end position="223"/>
    </location>
</feature>
<dbReference type="PANTHER" id="PTHR43141">
    <property type="entry name" value="CYTOCHROME BD2 SUBUNIT II"/>
    <property type="match status" value="1"/>
</dbReference>
<keyword evidence="4" id="KW-1003">Cell membrane</keyword>
<gene>
    <name evidence="13" type="primary">cydB</name>
    <name evidence="13" type="ORF">GCM10007350_06310</name>
</gene>
<evidence type="ECO:0000256" key="6">
    <source>
        <dbReference type="ARBA" id="ARBA00022692"/>
    </source>
</evidence>
<evidence type="ECO:0000256" key="12">
    <source>
        <dbReference type="SAM" id="Phobius"/>
    </source>
</evidence>
<keyword evidence="10" id="KW-0408">Iron</keyword>
<evidence type="ECO:0000256" key="10">
    <source>
        <dbReference type="ARBA" id="ARBA00023004"/>
    </source>
</evidence>
<reference evidence="14" key="1">
    <citation type="journal article" date="2019" name="Int. J. Syst. Evol. Microbiol.">
        <title>The Global Catalogue of Microorganisms (GCM) 10K type strain sequencing project: providing services to taxonomists for standard genome sequencing and annotation.</title>
        <authorList>
            <consortium name="The Broad Institute Genomics Platform"/>
            <consortium name="The Broad Institute Genome Sequencing Center for Infectious Disease"/>
            <person name="Wu L."/>
            <person name="Ma J."/>
        </authorList>
    </citation>
    <scope>NUCLEOTIDE SEQUENCE [LARGE SCALE GENOMIC DNA]</scope>
    <source>
        <strain evidence="14">KCTC 23701</strain>
    </source>
</reference>
<feature type="transmembrane region" description="Helical" evidence="12">
    <location>
        <begin position="168"/>
        <end position="191"/>
    </location>
</feature>
<evidence type="ECO:0000256" key="7">
    <source>
        <dbReference type="ARBA" id="ARBA00022723"/>
    </source>
</evidence>
<feature type="transmembrane region" description="Helical" evidence="12">
    <location>
        <begin position="12"/>
        <end position="37"/>
    </location>
</feature>
<keyword evidence="7" id="KW-0479">Metal-binding</keyword>
<keyword evidence="3" id="KW-0813">Transport</keyword>
<dbReference type="NCBIfam" id="TIGR00203">
    <property type="entry name" value="cydB"/>
    <property type="match status" value="1"/>
</dbReference>
<evidence type="ECO:0000256" key="5">
    <source>
        <dbReference type="ARBA" id="ARBA00022617"/>
    </source>
</evidence>
<protein>
    <submittedName>
        <fullName evidence="13">Cytochrome d ubiquinol oxidase subunit II</fullName>
    </submittedName>
</protein>
<keyword evidence="9 12" id="KW-1133">Transmembrane helix</keyword>
<keyword evidence="6 12" id="KW-0812">Transmembrane</keyword>
<dbReference type="Pfam" id="PF02322">
    <property type="entry name" value="Cyt_bd_oxida_II"/>
    <property type="match status" value="1"/>
</dbReference>
<dbReference type="InterPro" id="IPR003317">
    <property type="entry name" value="Cyt-d_oxidase_su2"/>
</dbReference>
<comment type="similarity">
    <text evidence="2">Belongs to the cytochrome ubiquinol oxidase subunit 2 family.</text>
</comment>
<keyword evidence="14" id="KW-1185">Reference proteome</keyword>
<keyword evidence="5" id="KW-0349">Heme</keyword>
<dbReference type="PIRSF" id="PIRSF000267">
    <property type="entry name" value="Cyt_oxidse_sub2"/>
    <property type="match status" value="1"/>
</dbReference>
<comment type="caution">
    <text evidence="13">The sequence shown here is derived from an EMBL/GenBank/DDBJ whole genome shotgun (WGS) entry which is preliminary data.</text>
</comment>
<keyword evidence="11 12" id="KW-0472">Membrane</keyword>
<feature type="transmembrane region" description="Helical" evidence="12">
    <location>
        <begin position="292"/>
        <end position="315"/>
    </location>
</feature>
<proteinExistence type="inferred from homology"/>
<dbReference type="Proteomes" id="UP000604737">
    <property type="component" value="Unassembled WGS sequence"/>
</dbReference>
<accession>A0ABQ3GZK4</accession>
<evidence type="ECO:0000256" key="8">
    <source>
        <dbReference type="ARBA" id="ARBA00022982"/>
    </source>
</evidence>
<evidence type="ECO:0000313" key="13">
    <source>
        <dbReference type="EMBL" id="GHD57688.1"/>
    </source>
</evidence>
<sequence>MMIDYETLKLVWWALIAVLLIGFALTGGFDLGAAALLPFVGKTDEERRVAINAIGPTWEGNQTWLITAGGAIFAAWPLVYAAAFSVFYIAFMLLLFALFLRPVGFDYRSKVTDPRWRTTWDWGLFVGGLVPAILCGVAIGNLFVGLSFRFDDTMRVSYGAGFFSLLNPFSLFCGVVSLAMLLLHGATFLHLRTDADVQRRARTAVIAFGLVTALLFALGGIWVRQLAGLHIAEIGDVNGVVTPLSKSVQVGEGGWLANFSLWPLAWLAPVAGLAGALLAALSGYLRWQWPAFLASGLAITGIILTAGLALFPFVLPSSLDINSSLTVWDSVSSRKTLAIMLGVVIVFLPIISIYTTWVYRVMRGTVTVDRIRKETHTSY</sequence>
<dbReference type="RefSeq" id="WP_229797404.1">
    <property type="nucleotide sequence ID" value="NZ_BMYO01000002.1"/>
</dbReference>